<comment type="caution">
    <text evidence="2">The sequence shown here is derived from an EMBL/GenBank/DDBJ whole genome shotgun (WGS) entry which is preliminary data.</text>
</comment>
<name>A0ABU4REJ0_9FLAO</name>
<organism evidence="2 3">
    <name type="scientific">Flavobacterium cupriresistens</name>
    <dbReference type="NCBI Taxonomy" id="2893885"/>
    <lineage>
        <taxon>Bacteria</taxon>
        <taxon>Pseudomonadati</taxon>
        <taxon>Bacteroidota</taxon>
        <taxon>Flavobacteriia</taxon>
        <taxon>Flavobacteriales</taxon>
        <taxon>Flavobacteriaceae</taxon>
        <taxon>Flavobacterium</taxon>
    </lineage>
</organism>
<sequence>MRIIFGWSEFKIKKYTSVEIGIKESVLPKTEIQLIQKYFHLFFIPFFSTGKIWNYNSNGYWLKLHPEQEAHIAPEYKHQFAPWYAFSGILLLLLIGISFSIYDITNKISQHNSDERDLEITKDKLTKQINHLNEHFYIGLENRSDGITVSTLFLKIEKIKNQKIICSIIEPINTYEPAPLYIDSLYNNSKDNFDTISITKQTLLKSIPLKNNEKYNTSISGILIKGKNYSITDVKEHDKPLLIIGNRRSRDTEGNFMFSFINQLDSGTLIGIENNKSTKLNWKITFPFAIPAGCMTNDLNDLKSIFELYGTGYKANQPFQFVLKCIDKKNKKINFLVKGNDSEYTIEEIY</sequence>
<evidence type="ECO:0000313" key="2">
    <source>
        <dbReference type="EMBL" id="MDX6190258.1"/>
    </source>
</evidence>
<feature type="transmembrane region" description="Helical" evidence="1">
    <location>
        <begin position="83"/>
        <end position="102"/>
    </location>
</feature>
<accession>A0ABU4REJ0</accession>
<keyword evidence="1" id="KW-0472">Membrane</keyword>
<keyword evidence="1" id="KW-1133">Transmembrane helix</keyword>
<dbReference type="RefSeq" id="WP_230003503.1">
    <property type="nucleotide sequence ID" value="NZ_CP087134.1"/>
</dbReference>
<keyword evidence="1" id="KW-0812">Transmembrane</keyword>
<evidence type="ECO:0000256" key="1">
    <source>
        <dbReference type="SAM" id="Phobius"/>
    </source>
</evidence>
<dbReference type="EMBL" id="JAWXVI010000006">
    <property type="protein sequence ID" value="MDX6190258.1"/>
    <property type="molecule type" value="Genomic_DNA"/>
</dbReference>
<dbReference type="Proteomes" id="UP001273350">
    <property type="component" value="Unassembled WGS sequence"/>
</dbReference>
<protein>
    <submittedName>
        <fullName evidence="2">Uncharacterized protein</fullName>
    </submittedName>
</protein>
<keyword evidence="3" id="KW-1185">Reference proteome</keyword>
<proteinExistence type="predicted"/>
<evidence type="ECO:0000313" key="3">
    <source>
        <dbReference type="Proteomes" id="UP001273350"/>
    </source>
</evidence>
<reference evidence="2 3" key="1">
    <citation type="submission" date="2023-11" db="EMBL/GenBank/DDBJ databases">
        <title>Unpublished Manusciprt.</title>
        <authorList>
            <person name="Saticioglu I.B."/>
            <person name="Ay H."/>
            <person name="Ajmi N."/>
            <person name="Altun S."/>
            <person name="Duman M."/>
        </authorList>
    </citation>
    <scope>NUCLEOTIDE SEQUENCE [LARGE SCALE GENOMIC DNA]</scope>
    <source>
        <strain evidence="2 3">Fl-318</strain>
    </source>
</reference>
<gene>
    <name evidence="2" type="ORF">SGQ83_12935</name>
</gene>